<feature type="compositionally biased region" description="Basic and acidic residues" evidence="1">
    <location>
        <begin position="77"/>
        <end position="91"/>
    </location>
</feature>
<protein>
    <submittedName>
        <fullName evidence="2">Uncharacterized protein</fullName>
    </submittedName>
</protein>
<dbReference type="Proteomes" id="UP000239833">
    <property type="component" value="Chromosome"/>
</dbReference>
<feature type="region of interest" description="Disordered" evidence="1">
    <location>
        <begin position="77"/>
        <end position="98"/>
    </location>
</feature>
<evidence type="ECO:0000313" key="4">
    <source>
        <dbReference type="Proteomes" id="UP000239833"/>
    </source>
</evidence>
<evidence type="ECO:0000313" key="2">
    <source>
        <dbReference type="EMBL" id="AVF28096.1"/>
    </source>
</evidence>
<evidence type="ECO:0000313" key="5">
    <source>
        <dbReference type="Proteomes" id="UP000464330"/>
    </source>
</evidence>
<evidence type="ECO:0000313" key="3">
    <source>
        <dbReference type="EMBL" id="QHZ53236.1"/>
    </source>
</evidence>
<evidence type="ECO:0000256" key="1">
    <source>
        <dbReference type="SAM" id="MobiDB-lite"/>
    </source>
</evidence>
<dbReference type="RefSeq" id="WP_036658187.1">
    <property type="nucleotide sequence ID" value="NZ_CP019651.1"/>
</dbReference>
<dbReference type="STRING" id="147375.BXP28_01380"/>
<organism evidence="2 4">
    <name type="scientific">Paenibacillus larvae subsp. larvae</name>
    <dbReference type="NCBI Taxonomy" id="147375"/>
    <lineage>
        <taxon>Bacteria</taxon>
        <taxon>Bacillati</taxon>
        <taxon>Bacillota</taxon>
        <taxon>Bacilli</taxon>
        <taxon>Bacillales</taxon>
        <taxon>Paenibacillaceae</taxon>
        <taxon>Paenibacillus</taxon>
    </lineage>
</organism>
<name>A0A2L1TQK7_9BACL</name>
<dbReference type="GeneID" id="64220346"/>
<accession>A0A8B6WY15</accession>
<accession>A0A6C0QYF2</accession>
<gene>
    <name evidence="2" type="ORF">ERICIII_04011</name>
    <name evidence="3" type="ORF">ERICV_04171</name>
</gene>
<accession>A0A2L1TQK7</accession>
<dbReference type="EMBL" id="CP019655">
    <property type="protein sequence ID" value="AVF28096.1"/>
    <property type="molecule type" value="Genomic_DNA"/>
</dbReference>
<dbReference type="EMBL" id="CP019717">
    <property type="protein sequence ID" value="QHZ53236.1"/>
    <property type="molecule type" value="Genomic_DNA"/>
</dbReference>
<proteinExistence type="predicted"/>
<dbReference type="AlphaFoldDB" id="A0A2L1TQK7"/>
<dbReference type="Proteomes" id="UP000464330">
    <property type="component" value="Chromosome"/>
</dbReference>
<reference evidence="2 5" key="2">
    <citation type="journal article" date="2020" name="Int. J. Med. Microbiol.">
        <title>Discovery of Paenibacillus larvae ERIC V: Phenotypic and genomic comparison to genotypes ERIC I-IV reveal different inventories of virulence factors which correlate with epidemiological prevalences of American Foulbrood.</title>
        <authorList>
            <person name="Beims H."/>
            <person name="Bunk B."/>
            <person name="Erler S."/>
            <person name="Mohr K.I."/>
            <person name="Sproer C."/>
            <person name="Pradella S."/>
            <person name="Gunther G."/>
            <person name="Rohde M."/>
            <person name="von der Ohe W."/>
            <person name="Steinert M."/>
        </authorList>
    </citation>
    <scope>NUCLEOTIDE SEQUENCE</scope>
    <source>
        <strain evidence="2">Eric_III</strain>
        <strain evidence="3">Eric_V</strain>
    </source>
</reference>
<sequence precursor="true">MKSSFLGIIGVAILALGIGTAVYASEAKPYSSKEMIPDMEQRYPYMDMERMPTRMEQRHPHMDMKQMCTHMEQRHPHMDMEQRRTHMEQRHPQLNYSE</sequence>
<reference evidence="4" key="1">
    <citation type="submission" date="2017-02" db="EMBL/GenBank/DDBJ databases">
        <title>Delineation of Paenibacillus larvae strains originating from foulbrood outbreaks.</title>
        <authorList>
            <person name="Beims H."/>
            <person name="Bunk B."/>
            <person name="Sproeer C."/>
            <person name="Mohr K.I."/>
            <person name="Pradella S."/>
            <person name="Guenther G."/>
            <person name="Rohde M."/>
            <person name="von der Ohe W."/>
            <person name="Steinert M."/>
        </authorList>
    </citation>
    <scope>NUCLEOTIDE SEQUENCE [LARGE SCALE GENOMIC DNA]</scope>
    <source>
        <strain evidence="4">Eric_III</strain>
    </source>
</reference>